<dbReference type="GO" id="GO:0032259">
    <property type="term" value="P:methylation"/>
    <property type="evidence" value="ECO:0007669"/>
    <property type="project" value="UniProtKB-KW"/>
</dbReference>
<dbReference type="PANTHER" id="PTHR34598:SF3">
    <property type="entry name" value="OXIDOREDUCTASE AN1597"/>
    <property type="match status" value="1"/>
</dbReference>
<gene>
    <name evidence="3" type="ORF">K469DRAFT_576226</name>
</gene>
<reference evidence="3" key="1">
    <citation type="journal article" date="2020" name="Stud. Mycol.">
        <title>101 Dothideomycetes genomes: a test case for predicting lifestyles and emergence of pathogens.</title>
        <authorList>
            <person name="Haridas S."/>
            <person name="Albert R."/>
            <person name="Binder M."/>
            <person name="Bloem J."/>
            <person name="Labutti K."/>
            <person name="Salamov A."/>
            <person name="Andreopoulos B."/>
            <person name="Baker S."/>
            <person name="Barry K."/>
            <person name="Bills G."/>
            <person name="Bluhm B."/>
            <person name="Cannon C."/>
            <person name="Castanera R."/>
            <person name="Culley D."/>
            <person name="Daum C."/>
            <person name="Ezra D."/>
            <person name="Gonzalez J."/>
            <person name="Henrissat B."/>
            <person name="Kuo A."/>
            <person name="Liang C."/>
            <person name="Lipzen A."/>
            <person name="Lutzoni F."/>
            <person name="Magnuson J."/>
            <person name="Mondo S."/>
            <person name="Nolan M."/>
            <person name="Ohm R."/>
            <person name="Pangilinan J."/>
            <person name="Park H.-J."/>
            <person name="Ramirez L."/>
            <person name="Alfaro M."/>
            <person name="Sun H."/>
            <person name="Tritt A."/>
            <person name="Yoshinaga Y."/>
            <person name="Zwiers L.-H."/>
            <person name="Turgeon B."/>
            <person name="Goodwin S."/>
            <person name="Spatafora J."/>
            <person name="Crous P."/>
            <person name="Grigoriev I."/>
        </authorList>
    </citation>
    <scope>NUCLEOTIDE SEQUENCE</scope>
    <source>
        <strain evidence="3">CBS 207.26</strain>
    </source>
</reference>
<protein>
    <submittedName>
        <fullName evidence="3">Methyltransferase</fullName>
    </submittedName>
</protein>
<keyword evidence="3" id="KW-0489">Methyltransferase</keyword>
<dbReference type="EMBL" id="ML994633">
    <property type="protein sequence ID" value="KAF2185529.1"/>
    <property type="molecule type" value="Genomic_DNA"/>
</dbReference>
<dbReference type="PANTHER" id="PTHR34598">
    <property type="entry name" value="BLL6449 PROTEIN"/>
    <property type="match status" value="1"/>
</dbReference>
<organism evidence="3 4">
    <name type="scientific">Zopfia rhizophila CBS 207.26</name>
    <dbReference type="NCBI Taxonomy" id="1314779"/>
    <lineage>
        <taxon>Eukaryota</taxon>
        <taxon>Fungi</taxon>
        <taxon>Dikarya</taxon>
        <taxon>Ascomycota</taxon>
        <taxon>Pezizomycotina</taxon>
        <taxon>Dothideomycetes</taxon>
        <taxon>Dothideomycetes incertae sedis</taxon>
        <taxon>Zopfiaceae</taxon>
        <taxon>Zopfia</taxon>
    </lineage>
</organism>
<keyword evidence="3" id="KW-0808">Transferase</keyword>
<evidence type="ECO:0000256" key="1">
    <source>
        <dbReference type="ARBA" id="ARBA00023002"/>
    </source>
</evidence>
<proteinExistence type="inferred from homology"/>
<dbReference type="OrthoDB" id="412788at2759"/>
<keyword evidence="1" id="KW-0560">Oxidoreductase</keyword>
<dbReference type="Proteomes" id="UP000800200">
    <property type="component" value="Unassembled WGS sequence"/>
</dbReference>
<accession>A0A6A6E4J1</accession>
<dbReference type="GO" id="GO:0016491">
    <property type="term" value="F:oxidoreductase activity"/>
    <property type="evidence" value="ECO:0007669"/>
    <property type="project" value="UniProtKB-KW"/>
</dbReference>
<dbReference type="GO" id="GO:0008168">
    <property type="term" value="F:methyltransferase activity"/>
    <property type="evidence" value="ECO:0007669"/>
    <property type="project" value="UniProtKB-KW"/>
</dbReference>
<evidence type="ECO:0000313" key="3">
    <source>
        <dbReference type="EMBL" id="KAF2185529.1"/>
    </source>
</evidence>
<keyword evidence="4" id="KW-1185">Reference proteome</keyword>
<sequence length="288" mass="32928">MAESKTYQDAPVTTSLFFLARLPVYDSEKPFTLRYDPGHGLPASNVESEEHEVQVHNMRLHKLSYEECGFQYCKISSAMQYGDYAEEHIIRQKHFPEVKACLKNALGAAFVEIIDLAQRKREASFPISTGTAYEHEQPVLRAHIADVTLESVKNTIRQALGARAEPLFQRHWQFVNVWHPQRGPLFDYPLAVCDASTVDFEADTMAADLVTEHEITETVEVQYSAKQKWYYLAQQQPDELLLFKNVDSRCEEGMPPGTPHAAFKLQTEPENVPLVLRESVELRAFVVW</sequence>
<dbReference type="InterPro" id="IPR044053">
    <property type="entry name" value="AsaB-like"/>
</dbReference>
<dbReference type="AlphaFoldDB" id="A0A6A6E4J1"/>
<name>A0A6A6E4J1_9PEZI</name>
<evidence type="ECO:0000256" key="2">
    <source>
        <dbReference type="ARBA" id="ARBA00023604"/>
    </source>
</evidence>
<comment type="similarity">
    <text evidence="2">Belongs to the asaB hydroxylase/desaturase family.</text>
</comment>
<evidence type="ECO:0000313" key="4">
    <source>
        <dbReference type="Proteomes" id="UP000800200"/>
    </source>
</evidence>
<dbReference type="NCBIfam" id="NF041278">
    <property type="entry name" value="CmcJ_NvfI_EfuI"/>
    <property type="match status" value="1"/>
</dbReference>